<evidence type="ECO:0000313" key="5">
    <source>
        <dbReference type="Proteomes" id="UP000712527"/>
    </source>
</evidence>
<feature type="transmembrane region" description="Helical" evidence="2">
    <location>
        <begin position="70"/>
        <end position="95"/>
    </location>
</feature>
<feature type="transmembrane region" description="Helical" evidence="2">
    <location>
        <begin position="276"/>
        <end position="294"/>
    </location>
</feature>
<dbReference type="RefSeq" id="WP_204793495.1">
    <property type="nucleotide sequence ID" value="NZ_JACSNQ010000012.1"/>
</dbReference>
<sequence length="383" mass="39660">MSNPVPSTPGPAAREAGQTAQPPRRHAARNPRIEALRLVAIVGIAVFHTFQDPFAAATSGAWAPGAPALLALSCVSLLGAYGNHVFFLISGFFLVPRAAARAHDATYWRDQAHATVRRALPILATVALYALVALAVDAWVLPIESVGLNRTGWLVGGLQFIWVYLAVVVVTPVIGWVWARVSRPRAVVAALVVVVFAVNAYIAFVSPGGEERGLLEWRKLMSAVSYLVAFLAGGALAEKGLPRPLLLLGVCGALALLAEGAAALSGNLALMDALSFKSTSLLSFALAVCSLAVAARPATGGHPRAAALACWLTPSILGFYVAQSMFSQVWHPAAEQLMTAAGQAAGAAGALGAGAAASVALLAVVLLADRVVRVPVLRALRLA</sequence>
<evidence type="ECO:0000259" key="3">
    <source>
        <dbReference type="Pfam" id="PF01757"/>
    </source>
</evidence>
<keyword evidence="4" id="KW-0808">Transferase</keyword>
<name>A0ABS2F2V7_9ACTN</name>
<keyword evidence="4" id="KW-0012">Acyltransferase</keyword>
<accession>A0ABS2F2V7</accession>
<organism evidence="4 5">
    <name type="scientific">Olsenella profusa</name>
    <dbReference type="NCBI Taxonomy" id="138595"/>
    <lineage>
        <taxon>Bacteria</taxon>
        <taxon>Bacillati</taxon>
        <taxon>Actinomycetota</taxon>
        <taxon>Coriobacteriia</taxon>
        <taxon>Coriobacteriales</taxon>
        <taxon>Atopobiaceae</taxon>
        <taxon>Olsenella</taxon>
    </lineage>
</organism>
<feature type="transmembrane region" description="Helical" evidence="2">
    <location>
        <begin position="306"/>
        <end position="326"/>
    </location>
</feature>
<evidence type="ECO:0000313" key="4">
    <source>
        <dbReference type="EMBL" id="MBM6775150.1"/>
    </source>
</evidence>
<feature type="transmembrane region" description="Helical" evidence="2">
    <location>
        <begin position="346"/>
        <end position="368"/>
    </location>
</feature>
<protein>
    <submittedName>
        <fullName evidence="4">Acyltransferase family protein</fullName>
    </submittedName>
</protein>
<dbReference type="EMBL" id="JACSNQ010000012">
    <property type="protein sequence ID" value="MBM6775150.1"/>
    <property type="molecule type" value="Genomic_DNA"/>
</dbReference>
<keyword evidence="2" id="KW-1133">Transmembrane helix</keyword>
<feature type="transmembrane region" description="Helical" evidence="2">
    <location>
        <begin position="34"/>
        <end position="50"/>
    </location>
</feature>
<dbReference type="GO" id="GO:0016746">
    <property type="term" value="F:acyltransferase activity"/>
    <property type="evidence" value="ECO:0007669"/>
    <property type="project" value="UniProtKB-KW"/>
</dbReference>
<feature type="transmembrane region" description="Helical" evidence="2">
    <location>
        <begin position="186"/>
        <end position="205"/>
    </location>
</feature>
<evidence type="ECO:0000256" key="2">
    <source>
        <dbReference type="SAM" id="Phobius"/>
    </source>
</evidence>
<comment type="caution">
    <text evidence="4">The sequence shown here is derived from an EMBL/GenBank/DDBJ whole genome shotgun (WGS) entry which is preliminary data.</text>
</comment>
<reference evidence="4 5" key="1">
    <citation type="journal article" date="2021" name="Sci. Rep.">
        <title>The distribution of antibiotic resistance genes in chicken gut microbiota commensals.</title>
        <authorList>
            <person name="Juricova H."/>
            <person name="Matiasovicova J."/>
            <person name="Kubasova T."/>
            <person name="Cejkova D."/>
            <person name="Rychlik I."/>
        </authorList>
    </citation>
    <scope>NUCLEOTIDE SEQUENCE [LARGE SCALE GENOMIC DNA]</scope>
    <source>
        <strain evidence="4 5">An794</strain>
    </source>
</reference>
<dbReference type="Proteomes" id="UP000712527">
    <property type="component" value="Unassembled WGS sequence"/>
</dbReference>
<evidence type="ECO:0000256" key="1">
    <source>
        <dbReference type="SAM" id="MobiDB-lite"/>
    </source>
</evidence>
<feature type="domain" description="Acyltransferase 3" evidence="3">
    <location>
        <begin position="31"/>
        <end position="357"/>
    </location>
</feature>
<feature type="transmembrane region" description="Helical" evidence="2">
    <location>
        <begin position="119"/>
        <end position="141"/>
    </location>
</feature>
<dbReference type="Pfam" id="PF01757">
    <property type="entry name" value="Acyl_transf_3"/>
    <property type="match status" value="1"/>
</dbReference>
<keyword evidence="5" id="KW-1185">Reference proteome</keyword>
<gene>
    <name evidence="4" type="ORF">H9X80_06295</name>
</gene>
<proteinExistence type="predicted"/>
<keyword evidence="2" id="KW-0812">Transmembrane</keyword>
<feature type="transmembrane region" description="Helical" evidence="2">
    <location>
        <begin position="244"/>
        <end position="264"/>
    </location>
</feature>
<dbReference type="InterPro" id="IPR002656">
    <property type="entry name" value="Acyl_transf_3_dom"/>
</dbReference>
<keyword evidence="2" id="KW-0472">Membrane</keyword>
<feature type="transmembrane region" description="Helical" evidence="2">
    <location>
        <begin position="161"/>
        <end position="179"/>
    </location>
</feature>
<feature type="region of interest" description="Disordered" evidence="1">
    <location>
        <begin position="1"/>
        <end position="27"/>
    </location>
</feature>
<feature type="transmembrane region" description="Helical" evidence="2">
    <location>
        <begin position="217"/>
        <end position="237"/>
    </location>
</feature>